<accession>A0ABQ8T9S8</accession>
<protein>
    <submittedName>
        <fullName evidence="2">Uncharacterized protein</fullName>
    </submittedName>
</protein>
<organism evidence="2 3">
    <name type="scientific">Periplaneta americana</name>
    <name type="common">American cockroach</name>
    <name type="synonym">Blatta americana</name>
    <dbReference type="NCBI Taxonomy" id="6978"/>
    <lineage>
        <taxon>Eukaryota</taxon>
        <taxon>Metazoa</taxon>
        <taxon>Ecdysozoa</taxon>
        <taxon>Arthropoda</taxon>
        <taxon>Hexapoda</taxon>
        <taxon>Insecta</taxon>
        <taxon>Pterygota</taxon>
        <taxon>Neoptera</taxon>
        <taxon>Polyneoptera</taxon>
        <taxon>Dictyoptera</taxon>
        <taxon>Blattodea</taxon>
        <taxon>Blattoidea</taxon>
        <taxon>Blattidae</taxon>
        <taxon>Blattinae</taxon>
        <taxon>Periplaneta</taxon>
    </lineage>
</organism>
<evidence type="ECO:0000313" key="2">
    <source>
        <dbReference type="EMBL" id="KAJ4442610.1"/>
    </source>
</evidence>
<evidence type="ECO:0000313" key="3">
    <source>
        <dbReference type="Proteomes" id="UP001148838"/>
    </source>
</evidence>
<reference evidence="2 3" key="1">
    <citation type="journal article" date="2022" name="Allergy">
        <title>Genome assembly and annotation of Periplaneta americana reveal a comprehensive cockroach allergen profile.</title>
        <authorList>
            <person name="Wang L."/>
            <person name="Xiong Q."/>
            <person name="Saelim N."/>
            <person name="Wang L."/>
            <person name="Nong W."/>
            <person name="Wan A.T."/>
            <person name="Shi M."/>
            <person name="Liu X."/>
            <person name="Cao Q."/>
            <person name="Hui J.H.L."/>
            <person name="Sookrung N."/>
            <person name="Leung T.F."/>
            <person name="Tungtrongchitr A."/>
            <person name="Tsui S.K.W."/>
        </authorList>
    </citation>
    <scope>NUCLEOTIDE SEQUENCE [LARGE SCALE GENOMIC DNA]</scope>
    <source>
        <strain evidence="2">PWHHKU_190912</strain>
    </source>
</reference>
<proteinExistence type="predicted"/>
<dbReference type="Proteomes" id="UP001148838">
    <property type="component" value="Unassembled WGS sequence"/>
</dbReference>
<name>A0ABQ8T9S8_PERAM</name>
<dbReference type="EMBL" id="JAJSOF020000013">
    <property type="protein sequence ID" value="KAJ4442610.1"/>
    <property type="molecule type" value="Genomic_DNA"/>
</dbReference>
<sequence length="257" mass="29365">MVPYGERKECHNPSRDYKELEAQIQGIITNAPLNLLQKTVDSITGRLRKLVEVTAALGYDGASTNTGRKNGSMVCIEKEIGRPLQRMICLLHVNELRHRYLMEHLAGITTGPETRSGHIGEELLHCYDGWINFENETQDRQEWRNTICEREGKDSGFSYDLLDGDRTTFRGMVLRDQPGEYCRRNGRTCYEHGEEHGQHRVPLPLGMKKKERNGRDSEGGGSWGRKTAEEAFLEPIITYEGEKSWTDPAGVWQERCP</sequence>
<evidence type="ECO:0000256" key="1">
    <source>
        <dbReference type="SAM" id="MobiDB-lite"/>
    </source>
</evidence>
<keyword evidence="3" id="KW-1185">Reference proteome</keyword>
<comment type="caution">
    <text evidence="2">The sequence shown here is derived from an EMBL/GenBank/DDBJ whole genome shotgun (WGS) entry which is preliminary data.</text>
</comment>
<gene>
    <name evidence="2" type="ORF">ANN_04199</name>
</gene>
<feature type="region of interest" description="Disordered" evidence="1">
    <location>
        <begin position="193"/>
        <end position="228"/>
    </location>
</feature>